<dbReference type="EMBL" id="BGPR01001666">
    <property type="protein sequence ID" value="GBM59148.1"/>
    <property type="molecule type" value="Genomic_DNA"/>
</dbReference>
<sequence>MISAYYSHISAQVQFAYMCPGLSAKKYLNPTWEKYKSGSIRILTRSLVVLFPEKQKSIFLLKPKTTFLSLARGLVISQVVFHFTKLQKVARPSIILVYCNLHKGRFGNPGLMTVHLLYSPKNTAFSSPRHVRYSVNQRLCQVIPAAGMVFVTK</sequence>
<keyword evidence="2" id="KW-1185">Reference proteome</keyword>
<reference evidence="1 2" key="1">
    <citation type="journal article" date="2019" name="Sci. Rep.">
        <title>Orb-weaving spider Araneus ventricosus genome elucidates the spidroin gene catalogue.</title>
        <authorList>
            <person name="Kono N."/>
            <person name="Nakamura H."/>
            <person name="Ohtoshi R."/>
            <person name="Moran D.A.P."/>
            <person name="Shinohara A."/>
            <person name="Yoshida Y."/>
            <person name="Fujiwara M."/>
            <person name="Mori M."/>
            <person name="Tomita M."/>
            <person name="Arakawa K."/>
        </authorList>
    </citation>
    <scope>NUCLEOTIDE SEQUENCE [LARGE SCALE GENOMIC DNA]</scope>
</reference>
<dbReference type="Proteomes" id="UP000499080">
    <property type="component" value="Unassembled WGS sequence"/>
</dbReference>
<dbReference type="AlphaFoldDB" id="A0A4Y2H309"/>
<gene>
    <name evidence="1" type="ORF">AVEN_255682_1</name>
</gene>
<comment type="caution">
    <text evidence="1">The sequence shown here is derived from an EMBL/GenBank/DDBJ whole genome shotgun (WGS) entry which is preliminary data.</text>
</comment>
<evidence type="ECO:0000313" key="2">
    <source>
        <dbReference type="Proteomes" id="UP000499080"/>
    </source>
</evidence>
<proteinExistence type="predicted"/>
<protein>
    <submittedName>
        <fullName evidence="1">Uncharacterized protein</fullName>
    </submittedName>
</protein>
<organism evidence="1 2">
    <name type="scientific">Araneus ventricosus</name>
    <name type="common">Orbweaver spider</name>
    <name type="synonym">Epeira ventricosa</name>
    <dbReference type="NCBI Taxonomy" id="182803"/>
    <lineage>
        <taxon>Eukaryota</taxon>
        <taxon>Metazoa</taxon>
        <taxon>Ecdysozoa</taxon>
        <taxon>Arthropoda</taxon>
        <taxon>Chelicerata</taxon>
        <taxon>Arachnida</taxon>
        <taxon>Araneae</taxon>
        <taxon>Araneomorphae</taxon>
        <taxon>Entelegynae</taxon>
        <taxon>Araneoidea</taxon>
        <taxon>Araneidae</taxon>
        <taxon>Araneus</taxon>
    </lineage>
</organism>
<evidence type="ECO:0000313" key="1">
    <source>
        <dbReference type="EMBL" id="GBM59148.1"/>
    </source>
</evidence>
<name>A0A4Y2H309_ARAVE</name>
<accession>A0A4Y2H309</accession>